<dbReference type="AlphaFoldDB" id="A0A644W8G9"/>
<evidence type="ECO:0000256" key="4">
    <source>
        <dbReference type="ARBA" id="ARBA00022679"/>
    </source>
</evidence>
<dbReference type="Gene3D" id="3.40.640.10">
    <property type="entry name" value="Type I PLP-dependent aspartate aminotransferase-like (Major domain)"/>
    <property type="match status" value="1"/>
</dbReference>
<dbReference type="InterPro" id="IPR001917">
    <property type="entry name" value="Aminotrans_II_pyridoxalP_BS"/>
</dbReference>
<dbReference type="InterPro" id="IPR015424">
    <property type="entry name" value="PyrdxlP-dep_Trfase"/>
</dbReference>
<evidence type="ECO:0000256" key="2">
    <source>
        <dbReference type="ARBA" id="ARBA00022576"/>
    </source>
</evidence>
<feature type="domain" description="Aminotransferase class I/classII large" evidence="8">
    <location>
        <begin position="14"/>
        <end position="336"/>
    </location>
</feature>
<evidence type="ECO:0000259" key="8">
    <source>
        <dbReference type="Pfam" id="PF00155"/>
    </source>
</evidence>
<dbReference type="InterPro" id="IPR015422">
    <property type="entry name" value="PyrdxlP-dep_Trfase_small"/>
</dbReference>
<evidence type="ECO:0000256" key="1">
    <source>
        <dbReference type="ARBA" id="ARBA00001933"/>
    </source>
</evidence>
<dbReference type="EC" id="2.6.1.9" evidence="9"/>
<keyword evidence="3" id="KW-0028">Amino-acid biosynthesis</keyword>
<proteinExistence type="predicted"/>
<evidence type="ECO:0000313" key="9">
    <source>
        <dbReference type="EMBL" id="MPL99827.1"/>
    </source>
</evidence>
<sequence>MIKDIGVYSVNNDEKIRLNGNENPVDCSEEEIKNIISKLIKLELNRYPNTDGDKLREAYASIVGLTKENLIIGNGSDEMINLVISKNISKGDKVLTLTPDFVMYDFYTDLNDGKLIKYDIDLENGVDIDNFINKGVEENAKLVIFSNPNNPTGYEFKIDEIKKVLNAFRDKVVLVDEAYFEFYGETMVPFINEYDNLIVTRTLSKAWGLAAIRVGFLISKVGNIKKLEKYKTPYNVNSISQEIAIEVLKNEKRFKENLDMIIEERENLYNSLLDIQEKANEKDIDIKFYKSKANFIYGRSKEKEKIINALNNNDIIIRNFNDDGFRITVGLSSENKKVLDLIDKALFGGEICE</sequence>
<evidence type="ECO:0000256" key="5">
    <source>
        <dbReference type="ARBA" id="ARBA00022898"/>
    </source>
</evidence>
<gene>
    <name evidence="9" type="primary">hisC_27</name>
    <name evidence="9" type="ORF">SDC9_46048</name>
</gene>
<protein>
    <submittedName>
        <fullName evidence="9">Histidinol-phosphate aminotransferase</fullName>
        <ecNumber evidence="9">2.6.1.9</ecNumber>
    </submittedName>
</protein>
<dbReference type="NCBIfam" id="TIGR01141">
    <property type="entry name" value="hisC"/>
    <property type="match status" value="1"/>
</dbReference>
<dbReference type="PROSITE" id="PS00599">
    <property type="entry name" value="AA_TRANSFER_CLASS_2"/>
    <property type="match status" value="1"/>
</dbReference>
<keyword evidence="6" id="KW-0368">Histidine biosynthesis</keyword>
<evidence type="ECO:0000256" key="3">
    <source>
        <dbReference type="ARBA" id="ARBA00022605"/>
    </source>
</evidence>
<dbReference type="InterPro" id="IPR015421">
    <property type="entry name" value="PyrdxlP-dep_Trfase_major"/>
</dbReference>
<keyword evidence="2 9" id="KW-0032">Aminotransferase</keyword>
<comment type="cofactor">
    <cofactor evidence="1">
        <name>pyridoxal 5'-phosphate</name>
        <dbReference type="ChEBI" id="CHEBI:597326"/>
    </cofactor>
</comment>
<name>A0A644W8G9_9ZZZZ</name>
<evidence type="ECO:0000256" key="7">
    <source>
        <dbReference type="ARBA" id="ARBA00029440"/>
    </source>
</evidence>
<dbReference type="EMBL" id="VSSQ01000691">
    <property type="protein sequence ID" value="MPL99827.1"/>
    <property type="molecule type" value="Genomic_DNA"/>
</dbReference>
<accession>A0A644W8G9</accession>
<dbReference type="Gene3D" id="3.90.1150.10">
    <property type="entry name" value="Aspartate Aminotransferase, domain 1"/>
    <property type="match status" value="1"/>
</dbReference>
<dbReference type="SUPFAM" id="SSF53383">
    <property type="entry name" value="PLP-dependent transferases"/>
    <property type="match status" value="1"/>
</dbReference>
<comment type="caution">
    <text evidence="9">The sequence shown here is derived from an EMBL/GenBank/DDBJ whole genome shotgun (WGS) entry which is preliminary data.</text>
</comment>
<dbReference type="Pfam" id="PF00155">
    <property type="entry name" value="Aminotran_1_2"/>
    <property type="match status" value="1"/>
</dbReference>
<dbReference type="GO" id="GO:0004400">
    <property type="term" value="F:histidinol-phosphate transaminase activity"/>
    <property type="evidence" value="ECO:0007669"/>
    <property type="project" value="UniProtKB-EC"/>
</dbReference>
<dbReference type="InterPro" id="IPR004839">
    <property type="entry name" value="Aminotransferase_I/II_large"/>
</dbReference>
<dbReference type="CDD" id="cd00609">
    <property type="entry name" value="AAT_like"/>
    <property type="match status" value="1"/>
</dbReference>
<evidence type="ECO:0000256" key="6">
    <source>
        <dbReference type="ARBA" id="ARBA00023102"/>
    </source>
</evidence>
<dbReference type="InterPro" id="IPR005861">
    <property type="entry name" value="HisP_aminotrans"/>
</dbReference>
<dbReference type="PANTHER" id="PTHR42885">
    <property type="entry name" value="HISTIDINOL-PHOSPHATE AMINOTRANSFERASE-RELATED"/>
    <property type="match status" value="1"/>
</dbReference>
<keyword evidence="4 9" id="KW-0808">Transferase</keyword>
<dbReference type="PANTHER" id="PTHR42885:SF2">
    <property type="entry name" value="HISTIDINOL-PHOSPHATE AMINOTRANSFERASE"/>
    <property type="match status" value="1"/>
</dbReference>
<comment type="pathway">
    <text evidence="7">Amino-acid biosynthesis.</text>
</comment>
<dbReference type="GO" id="GO:0000105">
    <property type="term" value="P:L-histidine biosynthetic process"/>
    <property type="evidence" value="ECO:0007669"/>
    <property type="project" value="UniProtKB-KW"/>
</dbReference>
<dbReference type="GO" id="GO:0030170">
    <property type="term" value="F:pyridoxal phosphate binding"/>
    <property type="evidence" value="ECO:0007669"/>
    <property type="project" value="InterPro"/>
</dbReference>
<keyword evidence="5" id="KW-0663">Pyridoxal phosphate</keyword>
<reference evidence="9" key="1">
    <citation type="submission" date="2019-08" db="EMBL/GenBank/DDBJ databases">
        <authorList>
            <person name="Kucharzyk K."/>
            <person name="Murdoch R.W."/>
            <person name="Higgins S."/>
            <person name="Loffler F."/>
        </authorList>
    </citation>
    <scope>NUCLEOTIDE SEQUENCE</scope>
</reference>
<organism evidence="9">
    <name type="scientific">bioreactor metagenome</name>
    <dbReference type="NCBI Taxonomy" id="1076179"/>
    <lineage>
        <taxon>unclassified sequences</taxon>
        <taxon>metagenomes</taxon>
        <taxon>ecological metagenomes</taxon>
    </lineage>
</organism>